<feature type="transmembrane region" description="Helical" evidence="6">
    <location>
        <begin position="304"/>
        <end position="325"/>
    </location>
</feature>
<accession>A0ABR7FQE8</accession>
<proteinExistence type="predicted"/>
<dbReference type="Pfam" id="PF00482">
    <property type="entry name" value="T2SSF"/>
    <property type="match status" value="1"/>
</dbReference>
<evidence type="ECO:0000256" key="2">
    <source>
        <dbReference type="ARBA" id="ARBA00022475"/>
    </source>
</evidence>
<keyword evidence="5 6" id="KW-0472">Membrane</keyword>
<keyword evidence="3 6" id="KW-0812">Transmembrane</keyword>
<name>A0ABR7FQE8_9FIRM</name>
<dbReference type="InterPro" id="IPR018076">
    <property type="entry name" value="T2SS_GspF_dom"/>
</dbReference>
<evidence type="ECO:0000259" key="7">
    <source>
        <dbReference type="Pfam" id="PF00482"/>
    </source>
</evidence>
<dbReference type="Proteomes" id="UP000635828">
    <property type="component" value="Unassembled WGS sequence"/>
</dbReference>
<evidence type="ECO:0000256" key="1">
    <source>
        <dbReference type="ARBA" id="ARBA00004651"/>
    </source>
</evidence>
<feature type="transmembrane region" description="Helical" evidence="6">
    <location>
        <begin position="267"/>
        <end position="284"/>
    </location>
</feature>
<comment type="subcellular location">
    <subcellularLocation>
        <location evidence="1">Cell membrane</location>
        <topology evidence="1">Multi-pass membrane protein</topology>
    </subcellularLocation>
</comment>
<evidence type="ECO:0000256" key="4">
    <source>
        <dbReference type="ARBA" id="ARBA00022989"/>
    </source>
</evidence>
<feature type="transmembrane region" description="Helical" evidence="6">
    <location>
        <begin position="59"/>
        <end position="80"/>
    </location>
</feature>
<sequence length="445" mass="50280">MGKKDCGNRGVTLIEKWVRHLPETAVRNRRECIRSYFCGSREEQEKEVWRSLFEQWRRVFLAAFIFVGVIFLAAGAEWLGRKDIVIHRDKDGEELNQELNIDTGKEKESYDLTIHPKAYTKKEEREAFQKAKSYLEKHMKGDNPSLNEVKSPLDFPGQIPGSQIKVSWDTGDLSLIDEAGNVFNGDLKNPVIIKVRASLSYGERREIIMTPVRLVPGQAGKKGSKIAGIKKELEQIEKENAGKETFRIPSSINGSEITEADKGKSRLPILAAMGILCLGLLWYTEEERQKQKKANSMKETMEEYPMIISRFVLLLGAGMTVQGAVHSIGSSYDGDHPKFVYRQFQEADRKIALGMSQTQALSELGSSIQLPCYKKLSVLLSQSLLRGTRDLLSRLEEEETAAFSERKETARRKGEEASTKLLMPMILMLIVILTLLMVPAFLSFS</sequence>
<protein>
    <submittedName>
        <fullName evidence="8">Type II secretion system F family protein</fullName>
    </submittedName>
</protein>
<evidence type="ECO:0000256" key="5">
    <source>
        <dbReference type="ARBA" id="ARBA00023136"/>
    </source>
</evidence>
<feature type="domain" description="Type II secretion system protein GspF" evidence="7">
    <location>
        <begin position="309"/>
        <end position="439"/>
    </location>
</feature>
<keyword evidence="4 6" id="KW-1133">Transmembrane helix</keyword>
<reference evidence="8 9" key="1">
    <citation type="submission" date="2020-08" db="EMBL/GenBank/DDBJ databases">
        <title>Genome public.</title>
        <authorList>
            <person name="Liu C."/>
            <person name="Sun Q."/>
        </authorList>
    </citation>
    <scope>NUCLEOTIDE SEQUENCE [LARGE SCALE GENOMIC DNA]</scope>
    <source>
        <strain evidence="8 9">NSJ-7</strain>
    </source>
</reference>
<evidence type="ECO:0000256" key="6">
    <source>
        <dbReference type="SAM" id="Phobius"/>
    </source>
</evidence>
<evidence type="ECO:0000313" key="9">
    <source>
        <dbReference type="Proteomes" id="UP000635828"/>
    </source>
</evidence>
<evidence type="ECO:0000256" key="3">
    <source>
        <dbReference type="ARBA" id="ARBA00022692"/>
    </source>
</evidence>
<comment type="caution">
    <text evidence="8">The sequence shown here is derived from an EMBL/GenBank/DDBJ whole genome shotgun (WGS) entry which is preliminary data.</text>
</comment>
<organism evidence="8 9">
    <name type="scientific">Anaerostipes hominis</name>
    <name type="common">ex Liu et al. 2021</name>
    <dbReference type="NCBI Taxonomy" id="2763018"/>
    <lineage>
        <taxon>Bacteria</taxon>
        <taxon>Bacillati</taxon>
        <taxon>Bacillota</taxon>
        <taxon>Clostridia</taxon>
        <taxon>Lachnospirales</taxon>
        <taxon>Lachnospiraceae</taxon>
        <taxon>Anaerostipes</taxon>
    </lineage>
</organism>
<feature type="transmembrane region" description="Helical" evidence="6">
    <location>
        <begin position="421"/>
        <end position="442"/>
    </location>
</feature>
<dbReference type="EMBL" id="JACOOS010000006">
    <property type="protein sequence ID" value="MBC5677443.1"/>
    <property type="molecule type" value="Genomic_DNA"/>
</dbReference>
<keyword evidence="2" id="KW-1003">Cell membrane</keyword>
<gene>
    <name evidence="8" type="ORF">H8S22_07400</name>
</gene>
<keyword evidence="9" id="KW-1185">Reference proteome</keyword>
<evidence type="ECO:0000313" key="8">
    <source>
        <dbReference type="EMBL" id="MBC5677443.1"/>
    </source>
</evidence>